<dbReference type="InterPro" id="IPR045998">
    <property type="entry name" value="DUF5954"/>
</dbReference>
<evidence type="ECO:0000313" key="2">
    <source>
        <dbReference type="EMBL" id="MCS0638421.1"/>
    </source>
</evidence>
<proteinExistence type="predicted"/>
<keyword evidence="3" id="KW-1185">Reference proteome</keyword>
<sequence>MTESVENVPSYRKIRITAPEEPVAVVADLEAWQARDKYPDILSAGDPVFGLVREREAGGWEVLGPFCNRYPQMSRDDLGPEFRDLAQRVKAENGDTAGHDEAMAAAERLEGEALDELTVLGVRYRVIRAECFIRSGPDGPEPPRPSDADALRAGESFGAPDPSEGFVIDPASPTGMSEGILKTELLGLVRPVGSVPEDVRHDSLLAARTHPGGVLMPAAFMTSERIGGVWRPDSTVCYATPQSARDGIADRLRVMIPWEEKLSPAEREPYNEAADRIDAQRCDELEVAGRRFRIVRVERLVRIGPDGPEPPRPSDPDPCPPVLVQNQQLRDAGVNVEEEDAKPLELSEDTRRLMALCDEDEERRKERQKGQRKRGRR</sequence>
<protein>
    <submittedName>
        <fullName evidence="2">DUF5954 family protein</fullName>
    </submittedName>
</protein>
<feature type="compositionally biased region" description="Pro residues" evidence="1">
    <location>
        <begin position="307"/>
        <end position="321"/>
    </location>
</feature>
<evidence type="ECO:0000256" key="1">
    <source>
        <dbReference type="SAM" id="MobiDB-lite"/>
    </source>
</evidence>
<comment type="caution">
    <text evidence="2">The sequence shown here is derived from an EMBL/GenBank/DDBJ whole genome shotgun (WGS) entry which is preliminary data.</text>
</comment>
<organism evidence="2 3">
    <name type="scientific">Streptomyces pyxinae</name>
    <dbReference type="NCBI Taxonomy" id="2970734"/>
    <lineage>
        <taxon>Bacteria</taxon>
        <taxon>Bacillati</taxon>
        <taxon>Actinomycetota</taxon>
        <taxon>Actinomycetes</taxon>
        <taxon>Kitasatosporales</taxon>
        <taxon>Streptomycetaceae</taxon>
        <taxon>Streptomyces</taxon>
    </lineage>
</organism>
<dbReference type="RefSeq" id="WP_258789707.1">
    <property type="nucleotide sequence ID" value="NZ_JANUGQ010000022.1"/>
</dbReference>
<feature type="region of interest" description="Disordered" evidence="1">
    <location>
        <begin position="303"/>
        <end position="377"/>
    </location>
</feature>
<dbReference type="EMBL" id="JANUGQ010000022">
    <property type="protein sequence ID" value="MCS0638421.1"/>
    <property type="molecule type" value="Genomic_DNA"/>
</dbReference>
<name>A0ABT2CMD1_9ACTN</name>
<dbReference type="Proteomes" id="UP001431313">
    <property type="component" value="Unassembled WGS sequence"/>
</dbReference>
<dbReference type="Pfam" id="PF19379">
    <property type="entry name" value="DUF5954"/>
    <property type="match status" value="1"/>
</dbReference>
<feature type="compositionally biased region" description="Basic and acidic residues" evidence="1">
    <location>
        <begin position="341"/>
        <end position="352"/>
    </location>
</feature>
<gene>
    <name evidence="2" type="ORF">NX801_22745</name>
</gene>
<feature type="region of interest" description="Disordered" evidence="1">
    <location>
        <begin position="134"/>
        <end position="165"/>
    </location>
</feature>
<accession>A0ABT2CMD1</accession>
<reference evidence="2" key="1">
    <citation type="submission" date="2022-08" db="EMBL/GenBank/DDBJ databases">
        <authorList>
            <person name="Somphong A."/>
            <person name="Phongsopitanun W."/>
        </authorList>
    </citation>
    <scope>NUCLEOTIDE SEQUENCE</scope>
    <source>
        <strain evidence="2">LP05-1</strain>
    </source>
</reference>
<evidence type="ECO:0000313" key="3">
    <source>
        <dbReference type="Proteomes" id="UP001431313"/>
    </source>
</evidence>